<accession>A0A438K1K1</accession>
<evidence type="ECO:0000313" key="4">
    <source>
        <dbReference type="Proteomes" id="UP000288805"/>
    </source>
</evidence>
<dbReference type="Proteomes" id="UP000288805">
    <property type="component" value="Unassembled WGS sequence"/>
</dbReference>
<gene>
    <name evidence="3" type="primary">BGLU42_4</name>
    <name evidence="3" type="ORF">CK203_007851</name>
</gene>
<proteinExistence type="inferred from homology"/>
<dbReference type="InterPro" id="IPR001360">
    <property type="entry name" value="Glyco_hydro_1"/>
</dbReference>
<comment type="similarity">
    <text evidence="1 2">Belongs to the glycosyl hydrolase 1 family.</text>
</comment>
<dbReference type="PANTHER" id="PTHR10353:SF310">
    <property type="entry name" value="BETA-GLUCOSIDASE 42"/>
    <property type="match status" value="1"/>
</dbReference>
<comment type="caution">
    <text evidence="3">The sequence shown here is derived from an EMBL/GenBank/DDBJ whole genome shotgun (WGS) entry which is preliminary data.</text>
</comment>
<dbReference type="SUPFAM" id="SSF51445">
    <property type="entry name" value="(Trans)glycosidases"/>
    <property type="match status" value="1"/>
</dbReference>
<dbReference type="GO" id="GO:0004553">
    <property type="term" value="F:hydrolase activity, hydrolyzing O-glycosyl compounds"/>
    <property type="evidence" value="ECO:0007669"/>
    <property type="project" value="InterPro"/>
</dbReference>
<evidence type="ECO:0000313" key="3">
    <source>
        <dbReference type="EMBL" id="RVX15095.1"/>
    </source>
</evidence>
<dbReference type="AlphaFoldDB" id="A0A438K1K1"/>
<name>A0A438K1K1_VITVI</name>
<dbReference type="PANTHER" id="PTHR10353">
    <property type="entry name" value="GLYCOSYL HYDROLASE"/>
    <property type="match status" value="1"/>
</dbReference>
<dbReference type="GO" id="GO:0005975">
    <property type="term" value="P:carbohydrate metabolic process"/>
    <property type="evidence" value="ECO:0007669"/>
    <property type="project" value="InterPro"/>
</dbReference>
<dbReference type="InterPro" id="IPR017853">
    <property type="entry name" value="GH"/>
</dbReference>
<reference evidence="3 4" key="1">
    <citation type="journal article" date="2018" name="PLoS Genet.">
        <title>Population sequencing reveals clonal diversity and ancestral inbreeding in the grapevine cultivar Chardonnay.</title>
        <authorList>
            <person name="Roach M.J."/>
            <person name="Johnson D.L."/>
            <person name="Bohlmann J."/>
            <person name="van Vuuren H.J."/>
            <person name="Jones S.J."/>
            <person name="Pretorius I.S."/>
            <person name="Schmidt S.A."/>
            <person name="Borneman A.R."/>
        </authorList>
    </citation>
    <scope>NUCLEOTIDE SEQUENCE [LARGE SCALE GENOMIC DNA]</scope>
    <source>
        <strain evidence="4">cv. Chardonnay</strain>
        <tissue evidence="3">Leaf</tissue>
    </source>
</reference>
<evidence type="ECO:0000256" key="2">
    <source>
        <dbReference type="RuleBase" id="RU003690"/>
    </source>
</evidence>
<evidence type="ECO:0000256" key="1">
    <source>
        <dbReference type="ARBA" id="ARBA00010838"/>
    </source>
</evidence>
<dbReference type="Pfam" id="PF00232">
    <property type="entry name" value="Glyco_hydro_1"/>
    <property type="match status" value="1"/>
</dbReference>
<dbReference type="EMBL" id="QGNW01000019">
    <property type="protein sequence ID" value="RVX15095.1"/>
    <property type="molecule type" value="Genomic_DNA"/>
</dbReference>
<organism evidence="3 4">
    <name type="scientific">Vitis vinifera</name>
    <name type="common">Grape</name>
    <dbReference type="NCBI Taxonomy" id="29760"/>
    <lineage>
        <taxon>Eukaryota</taxon>
        <taxon>Viridiplantae</taxon>
        <taxon>Streptophyta</taxon>
        <taxon>Embryophyta</taxon>
        <taxon>Tracheophyta</taxon>
        <taxon>Spermatophyta</taxon>
        <taxon>Magnoliopsida</taxon>
        <taxon>eudicotyledons</taxon>
        <taxon>Gunneridae</taxon>
        <taxon>Pentapetalae</taxon>
        <taxon>rosids</taxon>
        <taxon>Vitales</taxon>
        <taxon>Vitaceae</taxon>
        <taxon>Viteae</taxon>
        <taxon>Vitis</taxon>
    </lineage>
</organism>
<protein>
    <submittedName>
        <fullName evidence="3">Beta-glucosidase 42</fullName>
    </submittedName>
</protein>
<dbReference type="Gene3D" id="3.20.20.80">
    <property type="entry name" value="Glycosidases"/>
    <property type="match status" value="1"/>
</dbReference>
<sequence length="248" mass="27957">MLVDGLGTKINGDGIAYYNNLINAFLDKSIEPYITLYHWDLPLYLHWSMRGWLNEQIVILVTQHVLRAFVPQGLGFNSLPLDRLFANVACASHGGYGVGVGRGGLTRFRACVGESKLKARQDSKGFPWDGEALRKSLRFGTERESSWKKVALRKYEEEKGGWCLSSVKEMYGVRVWKAIRRGESLQKIHRLLRCGIGMGNRDVGFLISQDNSKIGMESLYSSLANGSTKTFLSNIVWNPWVLLRVNVV</sequence>